<protein>
    <recommendedName>
        <fullName evidence="1">DDE-1 domain-containing protein</fullName>
    </recommendedName>
</protein>
<organism evidence="2 3">
    <name type="scientific">Aphanomyces astaci</name>
    <name type="common">Crayfish plague agent</name>
    <dbReference type="NCBI Taxonomy" id="112090"/>
    <lineage>
        <taxon>Eukaryota</taxon>
        <taxon>Sar</taxon>
        <taxon>Stramenopiles</taxon>
        <taxon>Oomycota</taxon>
        <taxon>Saprolegniomycetes</taxon>
        <taxon>Saprolegniales</taxon>
        <taxon>Verrucalvaceae</taxon>
        <taxon>Aphanomyces</taxon>
    </lineage>
</organism>
<dbReference type="GO" id="GO:0003676">
    <property type="term" value="F:nucleic acid binding"/>
    <property type="evidence" value="ECO:0007669"/>
    <property type="project" value="InterPro"/>
</dbReference>
<proteinExistence type="predicted"/>
<keyword evidence="3" id="KW-1185">Reference proteome</keyword>
<evidence type="ECO:0000259" key="1">
    <source>
        <dbReference type="Pfam" id="PF03184"/>
    </source>
</evidence>
<reference evidence="2" key="1">
    <citation type="submission" date="2018-07" db="EMBL/GenBank/DDBJ databases">
        <title>Annotation of Aphanomyces astaci genome assembly.</title>
        <authorList>
            <person name="Studholme D.J."/>
        </authorList>
    </citation>
    <scope>NUCLEOTIDE SEQUENCE [LARGE SCALE GENOMIC DNA]</scope>
    <source>
        <strain evidence="2">Pc</strain>
    </source>
</reference>
<dbReference type="AlphaFoldDB" id="A0A425CQB3"/>
<gene>
    <name evidence="2" type="ORF">B5M09_013972</name>
</gene>
<evidence type="ECO:0000313" key="2">
    <source>
        <dbReference type="EMBL" id="RQM19243.1"/>
    </source>
</evidence>
<sequence length="195" mass="22159">MHIITWIKRNQRPWLLNYLVTKKSGSGYNSILHTKLPIMFIMKGQPGGCIESLEIPTFPAGHFYAVQEKACMDAHVWKEFLRSVLYDDIEECSVVLVDNFESHVSEESINIINDELGSHLCALPANTTSVCQALDVDAMAPFKRHLRELWRFEEMIEGDEEDPYSLTAQQKGMAMAKRAIAAWDIVSADAVPRQF</sequence>
<feature type="domain" description="DDE-1" evidence="1">
    <location>
        <begin position="34"/>
        <end position="191"/>
    </location>
</feature>
<comment type="caution">
    <text evidence="2">The sequence shown here is derived from an EMBL/GenBank/DDBJ whole genome shotgun (WGS) entry which is preliminary data.</text>
</comment>
<dbReference type="InterPro" id="IPR004875">
    <property type="entry name" value="DDE_SF_endonuclease_dom"/>
</dbReference>
<dbReference type="EMBL" id="MZMZ02004506">
    <property type="protein sequence ID" value="RQM19243.1"/>
    <property type="molecule type" value="Genomic_DNA"/>
</dbReference>
<evidence type="ECO:0000313" key="3">
    <source>
        <dbReference type="Proteomes" id="UP000284702"/>
    </source>
</evidence>
<accession>A0A425CQB3</accession>
<dbReference type="Pfam" id="PF03184">
    <property type="entry name" value="DDE_1"/>
    <property type="match status" value="1"/>
</dbReference>
<name>A0A425CQB3_APHAT</name>
<dbReference type="Proteomes" id="UP000284702">
    <property type="component" value="Unassembled WGS sequence"/>
</dbReference>